<keyword evidence="2" id="KW-0378">Hydrolase</keyword>
<dbReference type="PANTHER" id="PTHR10060">
    <property type="entry name" value="TATD FAMILY DEOXYRIBONUCLEASE"/>
    <property type="match status" value="1"/>
</dbReference>
<gene>
    <name evidence="3" type="ORF">B296_00030830</name>
</gene>
<evidence type="ECO:0000313" key="3">
    <source>
        <dbReference type="EMBL" id="RRT63761.1"/>
    </source>
</evidence>
<dbReference type="GO" id="GO:0005829">
    <property type="term" value="C:cytosol"/>
    <property type="evidence" value="ECO:0007669"/>
    <property type="project" value="TreeGrafter"/>
</dbReference>
<dbReference type="Proteomes" id="UP000287651">
    <property type="component" value="Unassembled WGS sequence"/>
</dbReference>
<dbReference type="AlphaFoldDB" id="A0A426ZII4"/>
<dbReference type="GO" id="GO:0008296">
    <property type="term" value="F:3'-5'-DNA exonuclease activity"/>
    <property type="evidence" value="ECO:0007669"/>
    <property type="project" value="TreeGrafter"/>
</dbReference>
<proteinExistence type="inferred from homology"/>
<protein>
    <recommendedName>
        <fullName evidence="5">TatD related DNase</fullName>
    </recommendedName>
</protein>
<evidence type="ECO:0000313" key="4">
    <source>
        <dbReference type="Proteomes" id="UP000287651"/>
    </source>
</evidence>
<comment type="similarity">
    <text evidence="1">Belongs to the metallo-dependent hydrolases superfamily. TatD-type hydrolase family.</text>
</comment>
<dbReference type="Gene3D" id="3.20.20.140">
    <property type="entry name" value="Metal-dependent hydrolases"/>
    <property type="match status" value="1"/>
</dbReference>
<evidence type="ECO:0000256" key="2">
    <source>
        <dbReference type="ARBA" id="ARBA00022801"/>
    </source>
</evidence>
<dbReference type="InterPro" id="IPR032466">
    <property type="entry name" value="Metal_Hydrolase"/>
</dbReference>
<comment type="caution">
    <text evidence="3">The sequence shown here is derived from an EMBL/GenBank/DDBJ whole genome shotgun (WGS) entry which is preliminary data.</text>
</comment>
<evidence type="ECO:0000256" key="1">
    <source>
        <dbReference type="ARBA" id="ARBA00009275"/>
    </source>
</evidence>
<name>A0A426ZII4_ENSVE</name>
<dbReference type="SUPFAM" id="SSF51556">
    <property type="entry name" value="Metallo-dependent hydrolases"/>
    <property type="match status" value="1"/>
</dbReference>
<dbReference type="EMBL" id="AMZH03006467">
    <property type="protein sequence ID" value="RRT63761.1"/>
    <property type="molecule type" value="Genomic_DNA"/>
</dbReference>
<dbReference type="InterPro" id="IPR050891">
    <property type="entry name" value="TatD-type_Hydrolase"/>
</dbReference>
<evidence type="ECO:0008006" key="5">
    <source>
        <dbReference type="Google" id="ProtNLM"/>
    </source>
</evidence>
<accession>A0A426ZII4</accession>
<organism evidence="3 4">
    <name type="scientific">Ensete ventricosum</name>
    <name type="common">Abyssinian banana</name>
    <name type="synonym">Musa ensete</name>
    <dbReference type="NCBI Taxonomy" id="4639"/>
    <lineage>
        <taxon>Eukaryota</taxon>
        <taxon>Viridiplantae</taxon>
        <taxon>Streptophyta</taxon>
        <taxon>Embryophyta</taxon>
        <taxon>Tracheophyta</taxon>
        <taxon>Spermatophyta</taxon>
        <taxon>Magnoliopsida</taxon>
        <taxon>Liliopsida</taxon>
        <taxon>Zingiberales</taxon>
        <taxon>Musaceae</taxon>
        <taxon>Ensete</taxon>
    </lineage>
</organism>
<reference evidence="3 4" key="1">
    <citation type="journal article" date="2014" name="Agronomy (Basel)">
        <title>A Draft Genome Sequence for Ensete ventricosum, the Drought-Tolerant Tree Against Hunger.</title>
        <authorList>
            <person name="Harrison J."/>
            <person name="Moore K.A."/>
            <person name="Paszkiewicz K."/>
            <person name="Jones T."/>
            <person name="Grant M."/>
            <person name="Ambacheew D."/>
            <person name="Muzemil S."/>
            <person name="Studholme D.J."/>
        </authorList>
    </citation>
    <scope>NUCLEOTIDE SEQUENCE [LARGE SCALE GENOMIC DNA]</scope>
</reference>
<dbReference type="PANTHER" id="PTHR10060:SF15">
    <property type="entry name" value="DEOXYRIBONUCLEASE TATDN1"/>
    <property type="match status" value="1"/>
</dbReference>
<sequence>MFQMFPTRYFEKQFELAEAVKLPMFLHMRAAAGDFCDILAQNKERLLQLQIGSLVSRPCSCRVFFPNDLDTAADALLESGHNVQ</sequence>